<comment type="similarity">
    <text evidence="1">Belongs to the protein-tyrosine phosphatase family. Non-receptor class dual specificity subfamily.</text>
</comment>
<dbReference type="PROSITE" id="PS50054">
    <property type="entry name" value="TYR_PHOSPHATASE_DUAL"/>
    <property type="match status" value="1"/>
</dbReference>
<dbReference type="PANTHER" id="PTHR45848:SF4">
    <property type="entry name" value="DUAL SPECIFICITY PROTEIN PHOSPHATASE 12"/>
    <property type="match status" value="1"/>
</dbReference>
<dbReference type="EC" id="3.1.3.48" evidence="2"/>
<dbReference type="RefSeq" id="XP_060294969.1">
    <property type="nucleotide sequence ID" value="XM_060435713.1"/>
</dbReference>
<dbReference type="GeneID" id="85318983"/>
<evidence type="ECO:0000259" key="6">
    <source>
        <dbReference type="PROSITE" id="PS50056"/>
    </source>
</evidence>
<dbReference type="InterPro" id="IPR029021">
    <property type="entry name" value="Prot-tyrosine_phosphatase-like"/>
</dbReference>
<dbReference type="PROSITE" id="PS00383">
    <property type="entry name" value="TYR_PHOSPHATASE_1"/>
    <property type="match status" value="1"/>
</dbReference>
<dbReference type="Gene3D" id="3.90.190.10">
    <property type="entry name" value="Protein tyrosine phosphatase superfamily"/>
    <property type="match status" value="1"/>
</dbReference>
<dbReference type="InterPro" id="IPR016130">
    <property type="entry name" value="Tyr_Pase_AS"/>
</dbReference>
<evidence type="ECO:0000256" key="1">
    <source>
        <dbReference type="ARBA" id="ARBA00008601"/>
    </source>
</evidence>
<evidence type="ECO:0000313" key="8">
    <source>
        <dbReference type="Proteomes" id="UP001172101"/>
    </source>
</evidence>
<dbReference type="AlphaFoldDB" id="A0AA40DUF9"/>
<dbReference type="EMBL" id="JAUIRO010000005">
    <property type="protein sequence ID" value="KAK0713646.1"/>
    <property type="molecule type" value="Genomic_DNA"/>
</dbReference>
<keyword evidence="8" id="KW-1185">Reference proteome</keyword>
<dbReference type="GO" id="GO:0008138">
    <property type="term" value="F:protein tyrosine/serine/threonine phosphatase activity"/>
    <property type="evidence" value="ECO:0007669"/>
    <property type="project" value="TreeGrafter"/>
</dbReference>
<accession>A0AA40DUF9</accession>
<evidence type="ECO:0000256" key="4">
    <source>
        <dbReference type="ARBA" id="ARBA00022912"/>
    </source>
</evidence>
<dbReference type="GO" id="GO:0004725">
    <property type="term" value="F:protein tyrosine phosphatase activity"/>
    <property type="evidence" value="ECO:0007669"/>
    <property type="project" value="UniProtKB-EC"/>
</dbReference>
<dbReference type="SUPFAM" id="SSF52799">
    <property type="entry name" value="(Phosphotyrosine protein) phosphatases II"/>
    <property type="match status" value="1"/>
</dbReference>
<dbReference type="CDD" id="cd14498">
    <property type="entry name" value="DSP"/>
    <property type="match status" value="1"/>
</dbReference>
<comment type="caution">
    <text evidence="7">The sequence shown here is derived from an EMBL/GenBank/DDBJ whole genome shotgun (WGS) entry which is preliminary data.</text>
</comment>
<dbReference type="PROSITE" id="PS50056">
    <property type="entry name" value="TYR_PHOSPHATASE_2"/>
    <property type="match status" value="1"/>
</dbReference>
<dbReference type="Proteomes" id="UP001172101">
    <property type="component" value="Unassembled WGS sequence"/>
</dbReference>
<dbReference type="InterPro" id="IPR000387">
    <property type="entry name" value="Tyr_Pase_dom"/>
</dbReference>
<reference evidence="7" key="1">
    <citation type="submission" date="2023-06" db="EMBL/GenBank/DDBJ databases">
        <title>Genome-scale phylogeny and comparative genomics of the fungal order Sordariales.</title>
        <authorList>
            <consortium name="Lawrence Berkeley National Laboratory"/>
            <person name="Hensen N."/>
            <person name="Bonometti L."/>
            <person name="Westerberg I."/>
            <person name="Brannstrom I.O."/>
            <person name="Guillou S."/>
            <person name="Cros-Aarteil S."/>
            <person name="Calhoun S."/>
            <person name="Haridas S."/>
            <person name="Kuo A."/>
            <person name="Mondo S."/>
            <person name="Pangilinan J."/>
            <person name="Riley R."/>
            <person name="LaButti K."/>
            <person name="Andreopoulos B."/>
            <person name="Lipzen A."/>
            <person name="Chen C."/>
            <person name="Yanf M."/>
            <person name="Daum C."/>
            <person name="Ng V."/>
            <person name="Clum A."/>
            <person name="Steindorff A."/>
            <person name="Ohm R."/>
            <person name="Martin F."/>
            <person name="Silar P."/>
            <person name="Natvig D."/>
            <person name="Lalanne C."/>
            <person name="Gautier V."/>
            <person name="Ament-velasquez S.L."/>
            <person name="Kruys A."/>
            <person name="Hutchinson M.I."/>
            <person name="Powell A.J."/>
            <person name="Barry K."/>
            <person name="Miller A.N."/>
            <person name="Grigoriev I.V."/>
            <person name="Debuchy R."/>
            <person name="Gladieux P."/>
            <person name="Thoren M.H."/>
            <person name="Johannesson H."/>
        </authorList>
    </citation>
    <scope>NUCLEOTIDE SEQUENCE</scope>
    <source>
        <strain evidence="7">SMH2392-1A</strain>
    </source>
</reference>
<keyword evidence="3" id="KW-0378">Hydrolase</keyword>
<gene>
    <name evidence="7" type="ORF">B0T26DRAFT_600177</name>
</gene>
<dbReference type="Pfam" id="PF00782">
    <property type="entry name" value="DSPc"/>
    <property type="match status" value="1"/>
</dbReference>
<feature type="non-terminal residue" evidence="7">
    <location>
        <position position="212"/>
    </location>
</feature>
<protein>
    <recommendedName>
        <fullName evidence="2">protein-tyrosine-phosphatase</fullName>
        <ecNumber evidence="2">3.1.3.48</ecNumber>
    </recommendedName>
</protein>
<dbReference type="InterPro" id="IPR020422">
    <property type="entry name" value="TYR_PHOSPHATASE_DUAL_dom"/>
</dbReference>
<dbReference type="SMART" id="SM00195">
    <property type="entry name" value="DSPc"/>
    <property type="match status" value="1"/>
</dbReference>
<sequence>VSKIKPGLFLGGVEAAHLSALQRHKITSVVTLLDLDKARFDSKFRSLISSERHLFVDCKDTATENLLAQLPRICKFIDEQLAKGPVPREKTGLEYNFAVDFNSTLQPVALDYTIKPRVLVHCRMGISRSTTAVVAYLMRKHSITHREAINQVLGVRSCIFPNAGFVEQLKVWEETRFQLYEKDSDIPKKAYRLYLEKRAEILQRKGVTDDKP</sequence>
<feature type="non-terminal residue" evidence="7">
    <location>
        <position position="1"/>
    </location>
</feature>
<evidence type="ECO:0000256" key="3">
    <source>
        <dbReference type="ARBA" id="ARBA00022801"/>
    </source>
</evidence>
<dbReference type="PANTHER" id="PTHR45848">
    <property type="entry name" value="DUAL SPECIFICITY PROTEIN PHOSPHATASE 12 FAMILY MEMBER"/>
    <property type="match status" value="1"/>
</dbReference>
<evidence type="ECO:0000256" key="2">
    <source>
        <dbReference type="ARBA" id="ARBA00013064"/>
    </source>
</evidence>
<proteinExistence type="inferred from homology"/>
<feature type="domain" description="Tyrosine specific protein phosphatases" evidence="6">
    <location>
        <begin position="99"/>
        <end position="156"/>
    </location>
</feature>
<evidence type="ECO:0000313" key="7">
    <source>
        <dbReference type="EMBL" id="KAK0713646.1"/>
    </source>
</evidence>
<organism evidence="7 8">
    <name type="scientific">Lasiosphaeria miniovina</name>
    <dbReference type="NCBI Taxonomy" id="1954250"/>
    <lineage>
        <taxon>Eukaryota</taxon>
        <taxon>Fungi</taxon>
        <taxon>Dikarya</taxon>
        <taxon>Ascomycota</taxon>
        <taxon>Pezizomycotina</taxon>
        <taxon>Sordariomycetes</taxon>
        <taxon>Sordariomycetidae</taxon>
        <taxon>Sordariales</taxon>
        <taxon>Lasiosphaeriaceae</taxon>
        <taxon>Lasiosphaeria</taxon>
    </lineage>
</organism>
<evidence type="ECO:0000259" key="5">
    <source>
        <dbReference type="PROSITE" id="PS50054"/>
    </source>
</evidence>
<dbReference type="InterPro" id="IPR000340">
    <property type="entry name" value="Dual-sp_phosphatase_cat-dom"/>
</dbReference>
<name>A0AA40DUF9_9PEZI</name>
<keyword evidence="4" id="KW-0904">Protein phosphatase</keyword>
<feature type="domain" description="Tyrosine-protein phosphatase" evidence="5">
    <location>
        <begin position="1"/>
        <end position="178"/>
    </location>
</feature>